<feature type="compositionally biased region" description="Low complexity" evidence="1">
    <location>
        <begin position="27"/>
        <end position="40"/>
    </location>
</feature>
<dbReference type="KEGG" id="agl:PYTT_0112"/>
<evidence type="ECO:0000313" key="4">
    <source>
        <dbReference type="EMBL" id="SEH70595.1"/>
    </source>
</evidence>
<sequence length="264" mass="29218">MRPSIVFGIIATILPTALAADQPSSPAPKQEAAPATTAEPTPTPPSIPEDIRKQYSEFVGKALAFGLQQRFEHMADKTQQPLIDADLVRKTFMENIARPLDAENIQKEEEAIVKTYNEAYKAYSTAKAARFLKENAKKPGIILLENGMQCQVTTDKDPAKNYRIEEADSVDVGVPDSDFPTHSRMSSSGVLDGFDELSDISRELLKELPEGTEWIVYVPASAMSEEFKADASAFLVLTFRMSKDSEHNDKDATDGRDEDIEDEE</sequence>
<accession>A0A1C7PEP3</accession>
<feature type="signal peptide" evidence="2">
    <location>
        <begin position="1"/>
        <end position="19"/>
    </location>
</feature>
<keyword evidence="5" id="KW-1185">Reference proteome</keyword>
<dbReference type="Pfam" id="PF01346">
    <property type="entry name" value="FKBP_N"/>
    <property type="match status" value="1"/>
</dbReference>
<name>A0A1C7PEP3_9BACT</name>
<dbReference type="EMBL" id="LT629973">
    <property type="protein sequence ID" value="SEH70595.1"/>
    <property type="molecule type" value="Genomic_DNA"/>
</dbReference>
<feature type="compositionally biased region" description="Basic and acidic residues" evidence="1">
    <location>
        <begin position="244"/>
        <end position="255"/>
    </location>
</feature>
<dbReference type="STRING" id="1679444.PYTT_0112"/>
<feature type="region of interest" description="Disordered" evidence="1">
    <location>
        <begin position="20"/>
        <end position="50"/>
    </location>
</feature>
<gene>
    <name evidence="4" type="ORF">PYTT_0112</name>
</gene>
<protein>
    <recommendedName>
        <fullName evidence="3">Peptidyl-prolyl cis-trans isomerase FKBP-type N-terminal domain-containing protein</fullName>
    </recommendedName>
</protein>
<feature type="region of interest" description="Disordered" evidence="1">
    <location>
        <begin position="244"/>
        <end position="264"/>
    </location>
</feature>
<dbReference type="RefSeq" id="WP_067772181.1">
    <property type="nucleotide sequence ID" value="NZ_LIGX01000002.1"/>
</dbReference>
<proteinExistence type="predicted"/>
<dbReference type="InterPro" id="IPR000774">
    <property type="entry name" value="PPIase_FKBP_N"/>
</dbReference>
<dbReference type="GO" id="GO:0006457">
    <property type="term" value="P:protein folding"/>
    <property type="evidence" value="ECO:0007669"/>
    <property type="project" value="InterPro"/>
</dbReference>
<organism evidence="4 5">
    <name type="scientific">Akkermansia glycaniphila</name>
    <dbReference type="NCBI Taxonomy" id="1679444"/>
    <lineage>
        <taxon>Bacteria</taxon>
        <taxon>Pseudomonadati</taxon>
        <taxon>Verrucomicrobiota</taxon>
        <taxon>Verrucomicrobiia</taxon>
        <taxon>Verrucomicrobiales</taxon>
        <taxon>Akkermansiaceae</taxon>
        <taxon>Akkermansia</taxon>
    </lineage>
</organism>
<dbReference type="AlphaFoldDB" id="A0A1C7PEP3"/>
<evidence type="ECO:0000256" key="1">
    <source>
        <dbReference type="SAM" id="MobiDB-lite"/>
    </source>
</evidence>
<evidence type="ECO:0000259" key="3">
    <source>
        <dbReference type="Pfam" id="PF01346"/>
    </source>
</evidence>
<keyword evidence="2" id="KW-0732">Signal</keyword>
<feature type="domain" description="Peptidyl-prolyl cis-trans isomerase FKBP-type N-terminal" evidence="3">
    <location>
        <begin position="79"/>
        <end position="152"/>
    </location>
</feature>
<evidence type="ECO:0000313" key="5">
    <source>
        <dbReference type="Proteomes" id="UP000176204"/>
    </source>
</evidence>
<feature type="chain" id="PRO_5014266572" description="Peptidyl-prolyl cis-trans isomerase FKBP-type N-terminal domain-containing protein" evidence="2">
    <location>
        <begin position="20"/>
        <end position="264"/>
    </location>
</feature>
<dbReference type="Proteomes" id="UP000176204">
    <property type="component" value="Chromosome I"/>
</dbReference>
<dbReference type="OrthoDB" id="9814548at2"/>
<reference evidence="5" key="1">
    <citation type="submission" date="2016-09" db="EMBL/GenBank/DDBJ databases">
        <authorList>
            <person name="Koehorst J."/>
        </authorList>
    </citation>
    <scope>NUCLEOTIDE SEQUENCE [LARGE SCALE GENOMIC DNA]</scope>
</reference>
<evidence type="ECO:0000256" key="2">
    <source>
        <dbReference type="SAM" id="SignalP"/>
    </source>
</evidence>